<feature type="compositionally biased region" description="Polar residues" evidence="1">
    <location>
        <begin position="165"/>
        <end position="186"/>
    </location>
</feature>
<dbReference type="SUPFAM" id="SSF48371">
    <property type="entry name" value="ARM repeat"/>
    <property type="match status" value="1"/>
</dbReference>
<dbReference type="InterPro" id="IPR011989">
    <property type="entry name" value="ARM-like"/>
</dbReference>
<dbReference type="InterPro" id="IPR011335">
    <property type="entry name" value="Restrct_endonuc-II-like"/>
</dbReference>
<protein>
    <recommendedName>
        <fullName evidence="2">Putative restriction endonuclease domain-containing protein</fullName>
    </recommendedName>
</protein>
<dbReference type="PANTHER" id="PTHR35400:SF3">
    <property type="entry name" value="SLL1072 PROTEIN"/>
    <property type="match status" value="1"/>
</dbReference>
<dbReference type="RefSeq" id="WP_344530991.1">
    <property type="nucleotide sequence ID" value="NZ_BAAAPE010000012.1"/>
</dbReference>
<dbReference type="SUPFAM" id="SSF52980">
    <property type="entry name" value="Restriction endonuclease-like"/>
    <property type="match status" value="1"/>
</dbReference>
<dbReference type="EMBL" id="BAAAPE010000012">
    <property type="protein sequence ID" value="GAA2084182.1"/>
    <property type="molecule type" value="Genomic_DNA"/>
</dbReference>
<organism evidence="3 4">
    <name type="scientific">Streptomyces albiaxialis</name>
    <dbReference type="NCBI Taxonomy" id="329523"/>
    <lineage>
        <taxon>Bacteria</taxon>
        <taxon>Bacillati</taxon>
        <taxon>Actinomycetota</taxon>
        <taxon>Actinomycetes</taxon>
        <taxon>Kitasatosporales</taxon>
        <taxon>Streptomycetaceae</taxon>
        <taxon>Streptomyces</taxon>
    </lineage>
</organism>
<evidence type="ECO:0000259" key="2">
    <source>
        <dbReference type="Pfam" id="PF05685"/>
    </source>
</evidence>
<dbReference type="CDD" id="cd06260">
    <property type="entry name" value="DUF820-like"/>
    <property type="match status" value="1"/>
</dbReference>
<proteinExistence type="predicted"/>
<dbReference type="InterPro" id="IPR016024">
    <property type="entry name" value="ARM-type_fold"/>
</dbReference>
<reference evidence="4" key="1">
    <citation type="journal article" date="2019" name="Int. J. Syst. Evol. Microbiol.">
        <title>The Global Catalogue of Microorganisms (GCM) 10K type strain sequencing project: providing services to taxonomists for standard genome sequencing and annotation.</title>
        <authorList>
            <consortium name="The Broad Institute Genomics Platform"/>
            <consortium name="The Broad Institute Genome Sequencing Center for Infectious Disease"/>
            <person name="Wu L."/>
            <person name="Ma J."/>
        </authorList>
    </citation>
    <scope>NUCLEOTIDE SEQUENCE [LARGE SCALE GENOMIC DNA]</scope>
    <source>
        <strain evidence="4">JCM 15478</strain>
    </source>
</reference>
<gene>
    <name evidence="3" type="ORF">GCM10009801_45110</name>
</gene>
<dbReference type="InterPro" id="IPR008538">
    <property type="entry name" value="Uma2"/>
</dbReference>
<comment type="caution">
    <text evidence="3">The sequence shown here is derived from an EMBL/GenBank/DDBJ whole genome shotgun (WGS) entry which is preliminary data.</text>
</comment>
<keyword evidence="4" id="KW-1185">Reference proteome</keyword>
<dbReference type="Gene3D" id="3.90.1570.10">
    <property type="entry name" value="tt1808, chain A"/>
    <property type="match status" value="1"/>
</dbReference>
<dbReference type="InterPro" id="IPR012296">
    <property type="entry name" value="Nuclease_put_TT1808"/>
</dbReference>
<dbReference type="Gene3D" id="1.25.10.10">
    <property type="entry name" value="Leucine-rich Repeat Variant"/>
    <property type="match status" value="1"/>
</dbReference>
<evidence type="ECO:0000313" key="3">
    <source>
        <dbReference type="EMBL" id="GAA2084182.1"/>
    </source>
</evidence>
<evidence type="ECO:0000256" key="1">
    <source>
        <dbReference type="SAM" id="MobiDB-lite"/>
    </source>
</evidence>
<sequence>MDERTSHMRVEDFEEIASRAPETVTLEFLDGRITEKAAPDGNRSTILAWLTRRFLRARPELWLQSAPRVKVGGLRRARARPDGALTPAKSLVEQGPWADPDSVLLVAEVTSYDADTDKQDRVEKPRAYAEALIPVYLLIDRDAGEVIVHSEPDGVRTSAWRVSRSGRTSSCPTPSASPWKPSSSRNGRAEGAYAAGMPHRGSPHPAPEAPAREWVAHDEAVRRDTYRLPARPEDPALALCHGNGRVREAALRGPGVPRALLPLVVVRCADWAGPVREAAREVLDRSGAGELAAVAHVVLRLAGRRHGGYAAELLAARLDEDPGVREAALRHSAREVRRWAWRRAEERWGLPTERFAEGALRDPDVLVQVRCAEAALRAGAPVPPDVLDRLLTARGARVRAVAVTALRRHGEPGRARGWLDDRSSHVRACAQWAVRQAGEDPLPHYREALEHPAAPPSAVAGLGECGGAEDVPVVLACLDDPRPAVRGAAVGALRALGGVSVARVLPLLDDPSPGVVRRAVEALLPEAGSLPEAVLVARAAPGREPRARRYALRLLDARGGLAPLRVALRQAHDPDTGPHARTVVRRWTPRDAGALVAALPPSERAALNAEITRAGPALTPYTVRYLRWITGLRDA</sequence>
<dbReference type="Proteomes" id="UP001500016">
    <property type="component" value="Unassembled WGS sequence"/>
</dbReference>
<dbReference type="Pfam" id="PF05685">
    <property type="entry name" value="Uma2"/>
    <property type="match status" value="1"/>
</dbReference>
<dbReference type="PANTHER" id="PTHR35400">
    <property type="entry name" value="SLR1083 PROTEIN"/>
    <property type="match status" value="1"/>
</dbReference>
<feature type="region of interest" description="Disordered" evidence="1">
    <location>
        <begin position="159"/>
        <end position="211"/>
    </location>
</feature>
<feature type="domain" description="Putative restriction endonuclease" evidence="2">
    <location>
        <begin position="10"/>
        <end position="156"/>
    </location>
</feature>
<accession>A0ABP5HSP3</accession>
<evidence type="ECO:0000313" key="4">
    <source>
        <dbReference type="Proteomes" id="UP001500016"/>
    </source>
</evidence>
<name>A0ABP5HSP3_9ACTN</name>
<dbReference type="Pfam" id="PF13646">
    <property type="entry name" value="HEAT_2"/>
    <property type="match status" value="1"/>
</dbReference>